<feature type="compositionally biased region" description="Polar residues" evidence="1">
    <location>
        <begin position="39"/>
        <end position="51"/>
    </location>
</feature>
<reference evidence="2 3" key="1">
    <citation type="submission" date="2023-04" db="EMBL/GenBank/DDBJ databases">
        <title>Genome of Basidiobolus ranarum AG-B5.</title>
        <authorList>
            <person name="Stajich J.E."/>
            <person name="Carter-House D."/>
            <person name="Gryganskyi A."/>
        </authorList>
    </citation>
    <scope>NUCLEOTIDE SEQUENCE [LARGE SCALE GENOMIC DNA]</scope>
    <source>
        <strain evidence="2 3">AG-B5</strain>
    </source>
</reference>
<feature type="compositionally biased region" description="Polar residues" evidence="1">
    <location>
        <begin position="21"/>
        <end position="31"/>
    </location>
</feature>
<dbReference type="EMBL" id="JASJQH010011984">
    <property type="protein sequence ID" value="KAK9662997.1"/>
    <property type="molecule type" value="Genomic_DNA"/>
</dbReference>
<sequence length="110" mass="11996">MNEHSSGSQFVFVSYPDRKGSMSSTPSSNDMKNVAIPPMSSSSTRFNSLGSESGVDGKDLPTKKSEPISRRTSKKSPKSHLTFRSYIPSDEGVMARVSAKQKPRKGGQKR</sequence>
<proteinExistence type="predicted"/>
<evidence type="ECO:0000313" key="2">
    <source>
        <dbReference type="EMBL" id="KAK9662997.1"/>
    </source>
</evidence>
<keyword evidence="3" id="KW-1185">Reference proteome</keyword>
<name>A0ABR2VJE4_9FUNG</name>
<protein>
    <submittedName>
        <fullName evidence="2">Uncharacterized protein</fullName>
    </submittedName>
</protein>
<evidence type="ECO:0000256" key="1">
    <source>
        <dbReference type="SAM" id="MobiDB-lite"/>
    </source>
</evidence>
<feature type="region of interest" description="Disordered" evidence="1">
    <location>
        <begin position="1"/>
        <end position="110"/>
    </location>
</feature>
<organism evidence="2 3">
    <name type="scientific">Basidiobolus ranarum</name>
    <dbReference type="NCBI Taxonomy" id="34480"/>
    <lineage>
        <taxon>Eukaryota</taxon>
        <taxon>Fungi</taxon>
        <taxon>Fungi incertae sedis</taxon>
        <taxon>Zoopagomycota</taxon>
        <taxon>Entomophthoromycotina</taxon>
        <taxon>Basidiobolomycetes</taxon>
        <taxon>Basidiobolales</taxon>
        <taxon>Basidiobolaceae</taxon>
        <taxon>Basidiobolus</taxon>
    </lineage>
</organism>
<evidence type="ECO:0000313" key="3">
    <source>
        <dbReference type="Proteomes" id="UP001479436"/>
    </source>
</evidence>
<feature type="compositionally biased region" description="Basic and acidic residues" evidence="1">
    <location>
        <begin position="55"/>
        <end position="69"/>
    </location>
</feature>
<dbReference type="Proteomes" id="UP001479436">
    <property type="component" value="Unassembled WGS sequence"/>
</dbReference>
<feature type="compositionally biased region" description="Basic residues" evidence="1">
    <location>
        <begin position="99"/>
        <end position="110"/>
    </location>
</feature>
<accession>A0ABR2VJE4</accession>
<feature type="compositionally biased region" description="Polar residues" evidence="1">
    <location>
        <begin position="1"/>
        <end position="11"/>
    </location>
</feature>
<comment type="caution">
    <text evidence="2">The sequence shown here is derived from an EMBL/GenBank/DDBJ whole genome shotgun (WGS) entry which is preliminary data.</text>
</comment>
<gene>
    <name evidence="2" type="ORF">K7432_018130</name>
</gene>